<evidence type="ECO:0000313" key="2">
    <source>
        <dbReference type="Proteomes" id="UP000887575"/>
    </source>
</evidence>
<dbReference type="Proteomes" id="UP000887575">
    <property type="component" value="Unassembled WGS sequence"/>
</dbReference>
<dbReference type="AlphaFoldDB" id="A0AAF3FLF9"/>
<name>A0AAF3FLF9_9BILA</name>
<keyword evidence="2" id="KW-1185">Reference proteome</keyword>
<accession>A0AAF3FLF9</accession>
<protein>
    <submittedName>
        <fullName evidence="3">Uncharacterized protein</fullName>
    </submittedName>
</protein>
<keyword evidence="1" id="KW-1133">Transmembrane helix</keyword>
<evidence type="ECO:0000256" key="1">
    <source>
        <dbReference type="SAM" id="Phobius"/>
    </source>
</evidence>
<evidence type="ECO:0000313" key="3">
    <source>
        <dbReference type="WBParaSite" id="MBELARI_LOCUS6912"/>
    </source>
</evidence>
<sequence>MSQTSSECSDDFEDDFWPNIHIYIPMMAVVFGIPILVILGICLIQIRNRRIQQQQSEMLHNRRLSTQSGSLYVGNRSRS</sequence>
<feature type="transmembrane region" description="Helical" evidence="1">
    <location>
        <begin position="20"/>
        <end position="44"/>
    </location>
</feature>
<dbReference type="WBParaSite" id="MBELARI_LOCUS6912">
    <property type="protein sequence ID" value="MBELARI_LOCUS6912"/>
    <property type="gene ID" value="MBELARI_LOCUS6912"/>
</dbReference>
<keyword evidence="1" id="KW-0812">Transmembrane</keyword>
<proteinExistence type="predicted"/>
<organism evidence="2 3">
    <name type="scientific">Mesorhabditis belari</name>
    <dbReference type="NCBI Taxonomy" id="2138241"/>
    <lineage>
        <taxon>Eukaryota</taxon>
        <taxon>Metazoa</taxon>
        <taxon>Ecdysozoa</taxon>
        <taxon>Nematoda</taxon>
        <taxon>Chromadorea</taxon>
        <taxon>Rhabditida</taxon>
        <taxon>Rhabditina</taxon>
        <taxon>Rhabditomorpha</taxon>
        <taxon>Rhabditoidea</taxon>
        <taxon>Rhabditidae</taxon>
        <taxon>Mesorhabditinae</taxon>
        <taxon>Mesorhabditis</taxon>
    </lineage>
</organism>
<keyword evidence="1" id="KW-0472">Membrane</keyword>
<reference evidence="3" key="1">
    <citation type="submission" date="2024-02" db="UniProtKB">
        <authorList>
            <consortium name="WormBaseParasite"/>
        </authorList>
    </citation>
    <scope>IDENTIFICATION</scope>
</reference>